<sequence>MSTLHHYHHTLRQLAILAENMSEEEYPGETWSATPHGVQISSLARLQLDYSSQPLLTSTMTRKDCSYIAGFLDGDGNITLLHRHGARVSIGQGEKKKELLDYVLATTGTGQVILANKKKAVHNQDSYHWYCQGEDAVRFIREIRPYIIEKRAHADILAAYHCGNSQKQGIIMHGTFESHGKAAKALDIGQPSFSRMIRQGKHVIKKRKVEVVAAAVNIKENHETLLQAYEFTKDVFPTYTGLSFPIKAGELPQDFPVRVDIHYIAGFVEAEGFFCVQQNGSGYRVLCGVGQRIPYVLLQLMQYFMIGKIYHGTTLYNGERHDNFQWILFNDQAFTYMRAIRPYVKSNAIMSQIDLILDGGATLEVKNKLKKYKGCTLRMEHNPRV</sequence>
<dbReference type="EMBL" id="JAFCMP010000112">
    <property type="protein sequence ID" value="KAG5186332.1"/>
    <property type="molecule type" value="Genomic_DNA"/>
</dbReference>
<dbReference type="Gene3D" id="3.10.28.10">
    <property type="entry name" value="Homing endonucleases"/>
    <property type="match status" value="2"/>
</dbReference>
<name>A0A835Z2H6_9STRA</name>
<gene>
    <name evidence="1" type="ORF">JKP88DRAFT_240935</name>
</gene>
<protein>
    <recommendedName>
        <fullName evidence="3">LAGLIDADG homing endonuclease</fullName>
    </recommendedName>
</protein>
<comment type="caution">
    <text evidence="1">The sequence shown here is derived from an EMBL/GenBank/DDBJ whole genome shotgun (WGS) entry which is preliminary data.</text>
</comment>
<evidence type="ECO:0000313" key="2">
    <source>
        <dbReference type="Proteomes" id="UP000664859"/>
    </source>
</evidence>
<organism evidence="1 2">
    <name type="scientific">Tribonema minus</name>
    <dbReference type="NCBI Taxonomy" id="303371"/>
    <lineage>
        <taxon>Eukaryota</taxon>
        <taxon>Sar</taxon>
        <taxon>Stramenopiles</taxon>
        <taxon>Ochrophyta</taxon>
        <taxon>PX clade</taxon>
        <taxon>Xanthophyceae</taxon>
        <taxon>Tribonematales</taxon>
        <taxon>Tribonemataceae</taxon>
        <taxon>Tribonema</taxon>
    </lineage>
</organism>
<dbReference type="SUPFAM" id="SSF55608">
    <property type="entry name" value="Homing endonucleases"/>
    <property type="match status" value="2"/>
</dbReference>
<dbReference type="Proteomes" id="UP000664859">
    <property type="component" value="Unassembled WGS sequence"/>
</dbReference>
<proteinExistence type="predicted"/>
<dbReference type="AlphaFoldDB" id="A0A835Z2H6"/>
<evidence type="ECO:0000313" key="1">
    <source>
        <dbReference type="EMBL" id="KAG5186332.1"/>
    </source>
</evidence>
<dbReference type="InterPro" id="IPR027434">
    <property type="entry name" value="Homing_endonucl"/>
</dbReference>
<keyword evidence="2" id="KW-1185">Reference proteome</keyword>
<accession>A0A835Z2H6</accession>
<reference evidence="1" key="1">
    <citation type="submission" date="2021-02" db="EMBL/GenBank/DDBJ databases">
        <title>First Annotated Genome of the Yellow-green Alga Tribonema minus.</title>
        <authorList>
            <person name="Mahan K.M."/>
        </authorList>
    </citation>
    <scope>NUCLEOTIDE SEQUENCE</scope>
    <source>
        <strain evidence="1">UTEX B ZZ1240</strain>
    </source>
</reference>
<evidence type="ECO:0008006" key="3">
    <source>
        <dbReference type="Google" id="ProtNLM"/>
    </source>
</evidence>